<dbReference type="AlphaFoldDB" id="C4PLH1"/>
<accession>C4PLH1</accession>
<evidence type="ECO:0000256" key="1">
    <source>
        <dbReference type="SAM" id="MobiDB-lite"/>
    </source>
</evidence>
<proteinExistence type="evidence at transcript level"/>
<feature type="compositionally biased region" description="Polar residues" evidence="1">
    <location>
        <begin position="11"/>
        <end position="21"/>
    </location>
</feature>
<protein>
    <submittedName>
        <fullName evidence="2">Uncharacterized protein</fullName>
    </submittedName>
</protein>
<name>C4PLH1_BLAGE</name>
<organism evidence="2">
    <name type="scientific">Blattella germanica</name>
    <name type="common">German cockroach</name>
    <name type="synonym">Blatta germanica</name>
    <dbReference type="NCBI Taxonomy" id="6973"/>
    <lineage>
        <taxon>Eukaryota</taxon>
        <taxon>Metazoa</taxon>
        <taxon>Ecdysozoa</taxon>
        <taxon>Arthropoda</taxon>
        <taxon>Hexapoda</taxon>
        <taxon>Insecta</taxon>
        <taxon>Pterygota</taxon>
        <taxon>Neoptera</taxon>
        <taxon>Polyneoptera</taxon>
        <taxon>Dictyoptera</taxon>
        <taxon>Blattodea</taxon>
        <taxon>Blaberoidea</taxon>
        <taxon>Blattellidae</taxon>
        <taxon>Blattella</taxon>
    </lineage>
</organism>
<dbReference type="EMBL" id="FM253377">
    <property type="protein sequence ID" value="CAR94562.1"/>
    <property type="molecule type" value="mRNA"/>
</dbReference>
<evidence type="ECO:0000313" key="2">
    <source>
        <dbReference type="EMBL" id="CAR94562.1"/>
    </source>
</evidence>
<feature type="region of interest" description="Disordered" evidence="1">
    <location>
        <begin position="11"/>
        <end position="35"/>
    </location>
</feature>
<reference evidence="2" key="1">
    <citation type="journal article" date="2009" name="BMC Genomics">
        <title>Identifying genes related to choriogenesis in insect panoistic ovaries by Suppression Subtractive Hybridization.</title>
        <authorList>
            <person name="Irles P."/>
            <person name="Belles X."/>
            <person name="Piulachs M.D."/>
        </authorList>
    </citation>
    <scope>NUCLEOTIDE SEQUENCE</scope>
    <source>
        <tissue evidence="2">Postvitellogenic ovary</tissue>
    </source>
</reference>
<sequence>MVYFLWRTSFTNPPATGSDSSGARGPPTGPPLRIG</sequence>